<dbReference type="Pfam" id="PF00117">
    <property type="entry name" value="GATase"/>
    <property type="match status" value="1"/>
</dbReference>
<dbReference type="AlphaFoldDB" id="A0A2A3MG81"/>
<protein>
    <submittedName>
        <fullName evidence="2">GMP synthase</fullName>
    </submittedName>
</protein>
<feature type="domain" description="Glutamine amidotransferase" evidence="1">
    <location>
        <begin position="81"/>
        <end position="187"/>
    </location>
</feature>
<comment type="caution">
    <text evidence="2">The sequence shown here is derived from an EMBL/GenBank/DDBJ whole genome shotgun (WGS) entry which is preliminary data.</text>
</comment>
<name>A0A2A3MG81_9PSED</name>
<dbReference type="Proteomes" id="UP000242313">
    <property type="component" value="Unassembled WGS sequence"/>
</dbReference>
<dbReference type="PANTHER" id="PTHR42695">
    <property type="entry name" value="GLUTAMINE AMIDOTRANSFERASE YLR126C-RELATED"/>
    <property type="match status" value="1"/>
</dbReference>
<keyword evidence="3" id="KW-1185">Reference proteome</keyword>
<evidence type="ECO:0000259" key="1">
    <source>
        <dbReference type="Pfam" id="PF00117"/>
    </source>
</evidence>
<accession>A0A2A3MG81</accession>
<dbReference type="InterPro" id="IPR044992">
    <property type="entry name" value="ChyE-like"/>
</dbReference>
<reference evidence="2 3" key="1">
    <citation type="submission" date="2017-09" db="EMBL/GenBank/DDBJ databases">
        <title>Pseudomonas abyssi sp. nov. isolated from Abyssopelagic Water.</title>
        <authorList>
            <person name="Wei Y."/>
        </authorList>
    </citation>
    <scope>NUCLEOTIDE SEQUENCE [LARGE SCALE GENOMIC DNA]</scope>
    <source>
        <strain evidence="2 3">MT5</strain>
    </source>
</reference>
<dbReference type="CDD" id="cd01741">
    <property type="entry name" value="GATase1_1"/>
    <property type="match status" value="1"/>
</dbReference>
<dbReference type="PROSITE" id="PS51273">
    <property type="entry name" value="GATASE_TYPE_1"/>
    <property type="match status" value="1"/>
</dbReference>
<dbReference type="GO" id="GO:0005829">
    <property type="term" value="C:cytosol"/>
    <property type="evidence" value="ECO:0007669"/>
    <property type="project" value="TreeGrafter"/>
</dbReference>
<gene>
    <name evidence="2" type="ORF">CNQ84_13350</name>
</gene>
<dbReference type="Gene3D" id="3.40.50.880">
    <property type="match status" value="1"/>
</dbReference>
<sequence length="241" mass="27242">MKVGLLQCDDVADELLGAHGNYPQMFEQALRKRLPQMHYRVYQAHRGELPADVHECDVYLTTGSKHGVYDDLDWIRELEGFVRSLWAEEKPLVGVCFGHQLMARAMGGHVQKSERGWGVGVSFNQVIEPQPWMQPAQDSLDLIVSHQDQVIDLPAQAQVIASSDFCPHYLLQYGDCFLSVQGHPEFEKAYSRDLMDMRSHSIPPARVRAGKASLHAELDSDLMFDWIVNFLQQGQALPGAR</sequence>
<evidence type="ECO:0000313" key="2">
    <source>
        <dbReference type="EMBL" id="PBK03564.1"/>
    </source>
</evidence>
<dbReference type="RefSeq" id="WP_096005351.1">
    <property type="nucleotide sequence ID" value="NZ_NTMR01000017.1"/>
</dbReference>
<organism evidence="2 3">
    <name type="scientific">Pseudomonas abyssi</name>
    <dbReference type="NCBI Taxonomy" id="170540"/>
    <lineage>
        <taxon>Bacteria</taxon>
        <taxon>Pseudomonadati</taxon>
        <taxon>Pseudomonadota</taxon>
        <taxon>Gammaproteobacteria</taxon>
        <taxon>Pseudomonadales</taxon>
        <taxon>Pseudomonadaceae</taxon>
        <taxon>Pseudomonas</taxon>
    </lineage>
</organism>
<dbReference type="InterPro" id="IPR029062">
    <property type="entry name" value="Class_I_gatase-like"/>
</dbReference>
<evidence type="ECO:0000313" key="3">
    <source>
        <dbReference type="Proteomes" id="UP000242313"/>
    </source>
</evidence>
<proteinExistence type="predicted"/>
<dbReference type="EMBL" id="NTMR01000017">
    <property type="protein sequence ID" value="PBK03564.1"/>
    <property type="molecule type" value="Genomic_DNA"/>
</dbReference>
<dbReference type="PANTHER" id="PTHR42695:SF5">
    <property type="entry name" value="GLUTAMINE AMIDOTRANSFERASE YLR126C-RELATED"/>
    <property type="match status" value="1"/>
</dbReference>
<dbReference type="InterPro" id="IPR017926">
    <property type="entry name" value="GATASE"/>
</dbReference>
<dbReference type="SUPFAM" id="SSF52317">
    <property type="entry name" value="Class I glutamine amidotransferase-like"/>
    <property type="match status" value="1"/>
</dbReference>